<dbReference type="Pfam" id="PF07510">
    <property type="entry name" value="GmrSD_C"/>
    <property type="match status" value="1"/>
</dbReference>
<evidence type="ECO:0000256" key="1">
    <source>
        <dbReference type="SAM" id="SignalP"/>
    </source>
</evidence>
<protein>
    <recommendedName>
        <fullName evidence="2">GmrSD restriction endonucleases C-terminal domain-containing protein</fullName>
    </recommendedName>
</protein>
<evidence type="ECO:0000313" key="3">
    <source>
        <dbReference type="EMBL" id="SNS85049.1"/>
    </source>
</evidence>
<dbReference type="PROSITE" id="PS51257">
    <property type="entry name" value="PROKAR_LIPOPROTEIN"/>
    <property type="match status" value="1"/>
</dbReference>
<proteinExistence type="predicted"/>
<dbReference type="AlphaFoldDB" id="A0A239HUR9"/>
<reference evidence="4" key="1">
    <citation type="submission" date="2017-06" db="EMBL/GenBank/DDBJ databases">
        <authorList>
            <person name="Varghese N."/>
            <person name="Submissions S."/>
        </authorList>
    </citation>
    <scope>NUCLEOTIDE SEQUENCE [LARGE SCALE GENOMIC DNA]</scope>
    <source>
        <strain evidence="4">JCM 23211</strain>
    </source>
</reference>
<dbReference type="PANTHER" id="PTHR24094">
    <property type="entry name" value="SECRETED PROTEIN"/>
    <property type="match status" value="1"/>
</dbReference>
<dbReference type="InterPro" id="IPR011089">
    <property type="entry name" value="GmrSD_C"/>
</dbReference>
<dbReference type="PANTHER" id="PTHR24094:SF15">
    <property type="entry name" value="AMP-DEPENDENT SYNTHETASE_LIGASE DOMAIN-CONTAINING PROTEIN-RELATED"/>
    <property type="match status" value="1"/>
</dbReference>
<feature type="signal peptide" evidence="1">
    <location>
        <begin position="1"/>
        <end position="23"/>
    </location>
</feature>
<accession>A0A239HUR9</accession>
<dbReference type="EMBL" id="FZOW01000006">
    <property type="protein sequence ID" value="SNS85049.1"/>
    <property type="molecule type" value="Genomic_DNA"/>
</dbReference>
<feature type="domain" description="GmrSD restriction endonucleases C-terminal" evidence="2">
    <location>
        <begin position="98"/>
        <end position="235"/>
    </location>
</feature>
<evidence type="ECO:0000313" key="4">
    <source>
        <dbReference type="Proteomes" id="UP000198327"/>
    </source>
</evidence>
<name>A0A239HUR9_9NOCA</name>
<keyword evidence="1" id="KW-0732">Signal</keyword>
<dbReference type="STRING" id="398843.A3K89_22365"/>
<feature type="chain" id="PRO_5038704756" description="GmrSD restriction endonucleases C-terminal domain-containing protein" evidence="1">
    <location>
        <begin position="24"/>
        <end position="240"/>
    </location>
</feature>
<evidence type="ECO:0000259" key="2">
    <source>
        <dbReference type="Pfam" id="PF07510"/>
    </source>
</evidence>
<organism evidence="3 4">
    <name type="scientific">Rhodococcoides kyotonense</name>
    <dbReference type="NCBI Taxonomy" id="398843"/>
    <lineage>
        <taxon>Bacteria</taxon>
        <taxon>Bacillati</taxon>
        <taxon>Actinomycetota</taxon>
        <taxon>Actinomycetes</taxon>
        <taxon>Mycobacteriales</taxon>
        <taxon>Nocardiaceae</taxon>
        <taxon>Rhodococcoides</taxon>
    </lineage>
</organism>
<gene>
    <name evidence="3" type="ORF">SAMN05421642_10654</name>
</gene>
<dbReference type="Proteomes" id="UP000198327">
    <property type="component" value="Unassembled WGS sequence"/>
</dbReference>
<keyword evidence="4" id="KW-1185">Reference proteome</keyword>
<sequence length="240" mass="25779">MCVKKLRIALLLVVVTLVMSAFGSCDTSDIPGFSAPPPAPGSPTRTQIDELLAQVQVVAARPDAFGYERGCKSGQGCVFGPAWTDDYDGPGGHDGCGTRDNVLAKDMTDLVFKNGTRNCVVLEGTLADPYSGTVMTFSKSDASKVQIDHVYPLSAAWDMGANGWLPEKRVRFANDIDFNLMAVNGSDNQSKSDKTPSHWLPPNEAYHCFYAGKYLSVAAQYGLPITQADQRTLADISATC</sequence>